<accession>A0A0D0AER2</accession>
<evidence type="ECO:0000313" key="2">
    <source>
        <dbReference type="EMBL" id="KIK30583.1"/>
    </source>
</evidence>
<feature type="compositionally biased region" description="Pro residues" evidence="1">
    <location>
        <begin position="34"/>
        <end position="43"/>
    </location>
</feature>
<organism evidence="2 3">
    <name type="scientific">Pisolithus microcarpus 441</name>
    <dbReference type="NCBI Taxonomy" id="765257"/>
    <lineage>
        <taxon>Eukaryota</taxon>
        <taxon>Fungi</taxon>
        <taxon>Dikarya</taxon>
        <taxon>Basidiomycota</taxon>
        <taxon>Agaricomycotina</taxon>
        <taxon>Agaricomycetes</taxon>
        <taxon>Agaricomycetidae</taxon>
        <taxon>Boletales</taxon>
        <taxon>Sclerodermatineae</taxon>
        <taxon>Pisolithaceae</taxon>
        <taxon>Pisolithus</taxon>
    </lineage>
</organism>
<dbReference type="AlphaFoldDB" id="A0A0D0AER2"/>
<keyword evidence="3" id="KW-1185">Reference proteome</keyword>
<dbReference type="Proteomes" id="UP000054018">
    <property type="component" value="Unassembled WGS sequence"/>
</dbReference>
<reference evidence="3" key="2">
    <citation type="submission" date="2015-01" db="EMBL/GenBank/DDBJ databases">
        <title>Evolutionary Origins and Diversification of the Mycorrhizal Mutualists.</title>
        <authorList>
            <consortium name="DOE Joint Genome Institute"/>
            <consortium name="Mycorrhizal Genomics Consortium"/>
            <person name="Kohler A."/>
            <person name="Kuo A."/>
            <person name="Nagy L.G."/>
            <person name="Floudas D."/>
            <person name="Copeland A."/>
            <person name="Barry K.W."/>
            <person name="Cichocki N."/>
            <person name="Veneault-Fourrey C."/>
            <person name="LaButti K."/>
            <person name="Lindquist E.A."/>
            <person name="Lipzen A."/>
            <person name="Lundell T."/>
            <person name="Morin E."/>
            <person name="Murat C."/>
            <person name="Riley R."/>
            <person name="Ohm R."/>
            <person name="Sun H."/>
            <person name="Tunlid A."/>
            <person name="Henrissat B."/>
            <person name="Grigoriev I.V."/>
            <person name="Hibbett D.S."/>
            <person name="Martin F."/>
        </authorList>
    </citation>
    <scope>NUCLEOTIDE SEQUENCE [LARGE SCALE GENOMIC DNA]</scope>
    <source>
        <strain evidence="3">441</strain>
    </source>
</reference>
<dbReference type="EMBL" id="KN833686">
    <property type="protein sequence ID" value="KIK30583.1"/>
    <property type="molecule type" value="Genomic_DNA"/>
</dbReference>
<name>A0A0D0AER2_9AGAM</name>
<proteinExistence type="predicted"/>
<feature type="non-terminal residue" evidence="2">
    <location>
        <position position="87"/>
    </location>
</feature>
<feature type="region of interest" description="Disordered" evidence="1">
    <location>
        <begin position="1"/>
        <end position="44"/>
    </location>
</feature>
<dbReference type="HOGENOM" id="CLU_2489466_0_0_1"/>
<sequence length="87" mass="9556">MHFGRRGNRGESREGNPKWPTDATPVLTTSNSMPPAPQQPLPPDGDITYRLRFASSALRRWLIHLSYEGSLIRQGVDSTGVGHTSGL</sequence>
<reference evidence="2 3" key="1">
    <citation type="submission" date="2014-04" db="EMBL/GenBank/DDBJ databases">
        <authorList>
            <consortium name="DOE Joint Genome Institute"/>
            <person name="Kuo A."/>
            <person name="Kohler A."/>
            <person name="Costa M.D."/>
            <person name="Nagy L.G."/>
            <person name="Floudas D."/>
            <person name="Copeland A."/>
            <person name="Barry K.W."/>
            <person name="Cichocki N."/>
            <person name="Veneault-Fourrey C."/>
            <person name="LaButti K."/>
            <person name="Lindquist E.A."/>
            <person name="Lipzen A."/>
            <person name="Lundell T."/>
            <person name="Morin E."/>
            <person name="Murat C."/>
            <person name="Sun H."/>
            <person name="Tunlid A."/>
            <person name="Henrissat B."/>
            <person name="Grigoriev I.V."/>
            <person name="Hibbett D.S."/>
            <person name="Martin F."/>
            <person name="Nordberg H.P."/>
            <person name="Cantor M.N."/>
            <person name="Hua S.X."/>
        </authorList>
    </citation>
    <scope>NUCLEOTIDE SEQUENCE [LARGE SCALE GENOMIC DNA]</scope>
    <source>
        <strain evidence="2 3">441</strain>
    </source>
</reference>
<protein>
    <submittedName>
        <fullName evidence="2">Uncharacterized protein</fullName>
    </submittedName>
</protein>
<evidence type="ECO:0000256" key="1">
    <source>
        <dbReference type="SAM" id="MobiDB-lite"/>
    </source>
</evidence>
<gene>
    <name evidence="2" type="ORF">PISMIDRAFT_670645</name>
</gene>
<evidence type="ECO:0000313" key="3">
    <source>
        <dbReference type="Proteomes" id="UP000054018"/>
    </source>
</evidence>